<evidence type="ECO:0000256" key="10">
    <source>
        <dbReference type="SAM" id="Phobius"/>
    </source>
</evidence>
<dbReference type="SFLD" id="SFLDG01168">
    <property type="entry name" value="Ferric_reductase_subgroup_(FRE"/>
    <property type="match status" value="1"/>
</dbReference>
<dbReference type="InterPro" id="IPR017927">
    <property type="entry name" value="FAD-bd_FR_type"/>
</dbReference>
<keyword evidence="13" id="KW-1185">Reference proteome</keyword>
<evidence type="ECO:0000256" key="9">
    <source>
        <dbReference type="ARBA" id="ARBA00023136"/>
    </source>
</evidence>
<keyword evidence="5" id="KW-0249">Electron transport</keyword>
<evidence type="ECO:0000256" key="6">
    <source>
        <dbReference type="ARBA" id="ARBA00022989"/>
    </source>
</evidence>
<dbReference type="Pfam" id="PF01794">
    <property type="entry name" value="Ferric_reduct"/>
    <property type="match status" value="1"/>
</dbReference>
<dbReference type="Pfam" id="PF08030">
    <property type="entry name" value="NAD_binding_6"/>
    <property type="match status" value="1"/>
</dbReference>
<evidence type="ECO:0000259" key="11">
    <source>
        <dbReference type="PROSITE" id="PS51384"/>
    </source>
</evidence>
<dbReference type="PANTHER" id="PTHR32361:SF12">
    <property type="entry name" value="PUTATIVE (AFU_ORTHOLOGUE AFUA_1G14340)-RELATED"/>
    <property type="match status" value="1"/>
</dbReference>
<keyword evidence="3" id="KW-0813">Transport</keyword>
<comment type="subcellular location">
    <subcellularLocation>
        <location evidence="1">Membrane</location>
        <topology evidence="1">Multi-pass membrane protein</topology>
    </subcellularLocation>
</comment>
<evidence type="ECO:0000256" key="1">
    <source>
        <dbReference type="ARBA" id="ARBA00004141"/>
    </source>
</evidence>
<dbReference type="GO" id="GO:0015677">
    <property type="term" value="P:copper ion import"/>
    <property type="evidence" value="ECO:0007669"/>
    <property type="project" value="TreeGrafter"/>
</dbReference>
<evidence type="ECO:0000313" key="13">
    <source>
        <dbReference type="Proteomes" id="UP000664521"/>
    </source>
</evidence>
<dbReference type="Proteomes" id="UP000664521">
    <property type="component" value="Unassembled WGS sequence"/>
</dbReference>
<proteinExistence type="inferred from homology"/>
<dbReference type="SFLD" id="SFLDS00052">
    <property type="entry name" value="Ferric_Reductase_Domain"/>
    <property type="match status" value="1"/>
</dbReference>
<feature type="transmembrane region" description="Helical" evidence="10">
    <location>
        <begin position="151"/>
        <end position="168"/>
    </location>
</feature>
<reference evidence="12" key="1">
    <citation type="submission" date="2021-03" db="EMBL/GenBank/DDBJ databases">
        <authorList>
            <person name="Tagirdzhanova G."/>
        </authorList>
    </citation>
    <scope>NUCLEOTIDE SEQUENCE</scope>
</reference>
<evidence type="ECO:0000256" key="2">
    <source>
        <dbReference type="ARBA" id="ARBA00006278"/>
    </source>
</evidence>
<dbReference type="InterPro" id="IPR013112">
    <property type="entry name" value="FAD-bd_8"/>
</dbReference>
<evidence type="ECO:0000256" key="5">
    <source>
        <dbReference type="ARBA" id="ARBA00022982"/>
    </source>
</evidence>
<dbReference type="GO" id="GO:0005886">
    <property type="term" value="C:plasma membrane"/>
    <property type="evidence" value="ECO:0007669"/>
    <property type="project" value="TreeGrafter"/>
</dbReference>
<dbReference type="GO" id="GO:0006826">
    <property type="term" value="P:iron ion transport"/>
    <property type="evidence" value="ECO:0007669"/>
    <property type="project" value="TreeGrafter"/>
</dbReference>
<keyword evidence="6 10" id="KW-1133">Transmembrane helix</keyword>
<feature type="transmembrane region" description="Helical" evidence="10">
    <location>
        <begin position="279"/>
        <end position="297"/>
    </location>
</feature>
<dbReference type="Gene3D" id="3.40.50.80">
    <property type="entry name" value="Nucleotide-binding domain of ferredoxin-NADP reductase (FNR) module"/>
    <property type="match status" value="1"/>
</dbReference>
<gene>
    <name evidence="12" type="ORF">HETSPECPRED_000696</name>
</gene>
<sequence length="596" mass="67995">MGKRNSTDAFTYSHGLNGVDMVLDRRMALIIGLSTLAIIIIVFWGRLAQRLNNHVRHIFNLESGSRKQTYWSQDHSEWWPWIKKNFLYAPLYKKRHHRELQLSKAISVGTLPSRFHTVLIVGYYIINGAGCLMLDYQAKSDVTWAALRGRSGYLAVWNFIVLIPFMARNNPLIPFLKISYDTFQLFHRYIARLIIIESIVHTIAWAAVARRAYGFGGMIEHIGKSPFLTYGTIGTVSMVIIALHSLPFIRHAFWETFLVSHQILAVLVFVGVYQHLKIGTPPAIASFFVGIIVLWVLERSARIFRLMYRNIGWKSWYTQVHVQALPGEDSACRLTFELQRPWRHESGCHVFIYLPRISLWMSHPFSIAWYDTTSQRYDKEELPSNTSEAELAMPSRNSNQISLVVATRSGMTKQLFDKASNAPGGQITLGGFLEGPYGGSMSLKSYGTVLLFAGGVGITHQMTYVRDLLAGWELATVATRKIVLVWSIRHTEQLEWVRPWMDEILTMAGRTEVLTISMFVTKPKHRREITSRSERVLMFPGRPNTQQIVTHEIQNRVGAMAVSVCGPGAMADDVREAVRNQMDEGTVDFFEESFTW</sequence>
<comment type="caution">
    <text evidence="12">The sequence shown here is derived from an EMBL/GenBank/DDBJ whole genome shotgun (WGS) entry which is preliminary data.</text>
</comment>
<keyword evidence="7" id="KW-0560">Oxidoreductase</keyword>
<dbReference type="GO" id="GO:0006879">
    <property type="term" value="P:intracellular iron ion homeostasis"/>
    <property type="evidence" value="ECO:0007669"/>
    <property type="project" value="TreeGrafter"/>
</dbReference>
<evidence type="ECO:0000256" key="4">
    <source>
        <dbReference type="ARBA" id="ARBA00022692"/>
    </source>
</evidence>
<evidence type="ECO:0000313" key="12">
    <source>
        <dbReference type="EMBL" id="CAF9937893.1"/>
    </source>
</evidence>
<feature type="transmembrane region" description="Helical" evidence="10">
    <location>
        <begin position="227"/>
        <end position="246"/>
    </location>
</feature>
<dbReference type="PROSITE" id="PS51384">
    <property type="entry name" value="FAD_FR"/>
    <property type="match status" value="1"/>
</dbReference>
<name>A0A8H3G7E6_9LECA</name>
<dbReference type="Pfam" id="PF08022">
    <property type="entry name" value="FAD_binding_8"/>
    <property type="match status" value="1"/>
</dbReference>
<dbReference type="AlphaFoldDB" id="A0A8H3G7E6"/>
<feature type="domain" description="FAD-binding FR-type" evidence="11">
    <location>
        <begin position="312"/>
        <end position="443"/>
    </location>
</feature>
<feature type="transmembrane region" description="Helical" evidence="10">
    <location>
        <begin position="189"/>
        <end position="207"/>
    </location>
</feature>
<dbReference type="InterPro" id="IPR039261">
    <property type="entry name" value="FNR_nucleotide-bd"/>
</dbReference>
<protein>
    <recommendedName>
        <fullName evidence="11">FAD-binding FR-type domain-containing protein</fullName>
    </recommendedName>
</protein>
<feature type="transmembrane region" description="Helical" evidence="10">
    <location>
        <begin position="27"/>
        <end position="47"/>
    </location>
</feature>
<dbReference type="SUPFAM" id="SSF52343">
    <property type="entry name" value="Ferredoxin reductase-like, C-terminal NADP-linked domain"/>
    <property type="match status" value="1"/>
</dbReference>
<keyword evidence="9 10" id="KW-0472">Membrane</keyword>
<dbReference type="EMBL" id="CAJPDS010000106">
    <property type="protein sequence ID" value="CAF9937893.1"/>
    <property type="molecule type" value="Genomic_DNA"/>
</dbReference>
<evidence type="ECO:0000256" key="8">
    <source>
        <dbReference type="ARBA" id="ARBA00023065"/>
    </source>
</evidence>
<dbReference type="OrthoDB" id="4494341at2759"/>
<evidence type="ECO:0000256" key="3">
    <source>
        <dbReference type="ARBA" id="ARBA00022448"/>
    </source>
</evidence>
<organism evidence="12 13">
    <name type="scientific">Heterodermia speciosa</name>
    <dbReference type="NCBI Taxonomy" id="116794"/>
    <lineage>
        <taxon>Eukaryota</taxon>
        <taxon>Fungi</taxon>
        <taxon>Dikarya</taxon>
        <taxon>Ascomycota</taxon>
        <taxon>Pezizomycotina</taxon>
        <taxon>Lecanoromycetes</taxon>
        <taxon>OSLEUM clade</taxon>
        <taxon>Lecanoromycetidae</taxon>
        <taxon>Caliciales</taxon>
        <taxon>Physciaceae</taxon>
        <taxon>Heterodermia</taxon>
    </lineage>
</organism>
<dbReference type="InterPro" id="IPR013130">
    <property type="entry name" value="Fe3_Rdtase_TM_dom"/>
</dbReference>
<dbReference type="PANTHER" id="PTHR32361">
    <property type="entry name" value="FERRIC/CUPRIC REDUCTASE TRANSMEMBRANE COMPONENT"/>
    <property type="match status" value="1"/>
</dbReference>
<accession>A0A8H3G7E6</accession>
<comment type="similarity">
    <text evidence="2">Belongs to the ferric reductase (FRE) family.</text>
</comment>
<evidence type="ECO:0000256" key="7">
    <source>
        <dbReference type="ARBA" id="ARBA00023002"/>
    </source>
</evidence>
<keyword evidence="8" id="KW-0406">Ion transport</keyword>
<keyword evidence="4 10" id="KW-0812">Transmembrane</keyword>
<dbReference type="InterPro" id="IPR051410">
    <property type="entry name" value="Ferric/Cupric_Reductase"/>
</dbReference>
<feature type="transmembrane region" description="Helical" evidence="10">
    <location>
        <begin position="253"/>
        <end position="273"/>
    </location>
</feature>
<dbReference type="InterPro" id="IPR013121">
    <property type="entry name" value="Fe_red_NAD-bd_6"/>
</dbReference>
<dbReference type="GO" id="GO:0000293">
    <property type="term" value="F:ferric-chelate reductase activity"/>
    <property type="evidence" value="ECO:0007669"/>
    <property type="project" value="UniProtKB-ARBA"/>
</dbReference>
<dbReference type="CDD" id="cd06186">
    <property type="entry name" value="NOX_Duox_like_FAD_NADP"/>
    <property type="match status" value="1"/>
</dbReference>